<evidence type="ECO:0000313" key="2">
    <source>
        <dbReference type="Proteomes" id="UP000094067"/>
    </source>
</evidence>
<name>A0A1E3A4E4_9FIRM</name>
<organism evidence="1 2">
    <name type="scientific">Eisenbergiella tayi</name>
    <dbReference type="NCBI Taxonomy" id="1432052"/>
    <lineage>
        <taxon>Bacteria</taxon>
        <taxon>Bacillati</taxon>
        <taxon>Bacillota</taxon>
        <taxon>Clostridia</taxon>
        <taxon>Lachnospirales</taxon>
        <taxon>Lachnospiraceae</taxon>
        <taxon>Eisenbergiella</taxon>
    </lineage>
</organism>
<dbReference type="AlphaFoldDB" id="A0A1E3A4E4"/>
<dbReference type="RefSeq" id="WP_069153946.1">
    <property type="nucleotide sequence ID" value="NZ_MCGH01000003.1"/>
</dbReference>
<dbReference type="EMBL" id="MCGH01000003">
    <property type="protein sequence ID" value="ODM03489.1"/>
    <property type="molecule type" value="Genomic_DNA"/>
</dbReference>
<dbReference type="InterPro" id="IPR008983">
    <property type="entry name" value="Tumour_necrosis_fac-like_dom"/>
</dbReference>
<gene>
    <name evidence="1" type="ORF">BEI61_04285</name>
</gene>
<reference evidence="1 2" key="1">
    <citation type="submission" date="2016-07" db="EMBL/GenBank/DDBJ databases">
        <title>Characterization of isolates of Eisenbergiella tayi derived from blood cultures, using whole genome sequencing.</title>
        <authorList>
            <person name="Burdz T."/>
            <person name="Wiebe D."/>
            <person name="Huynh C."/>
            <person name="Bernard K."/>
        </authorList>
    </citation>
    <scope>NUCLEOTIDE SEQUENCE [LARGE SCALE GENOMIC DNA]</scope>
    <source>
        <strain evidence="1 2">NML 110608</strain>
    </source>
</reference>
<protein>
    <submittedName>
        <fullName evidence="1">Uncharacterized protein</fullName>
    </submittedName>
</protein>
<accession>A0A1E3A4E4</accession>
<sequence>MYQKQNGCHPCGGCIPNKARLSRPASGKPAGLAAYGGLYNSGTQLVFFTAADVPVQVKLNTPMPLKNITAVNNSLTVQTAGDYEINYNILLNTSQASTAAAAVRRNGEILTQTRGSQTLAEDDTANLSFDGRLSASVIVPLSSGDVLDLVLLIVRTLPDNLNAIINNNANATLSIKKLDS</sequence>
<dbReference type="Gene3D" id="2.60.120.40">
    <property type="match status" value="1"/>
</dbReference>
<proteinExistence type="predicted"/>
<dbReference type="Proteomes" id="UP000094067">
    <property type="component" value="Unassembled WGS sequence"/>
</dbReference>
<evidence type="ECO:0000313" key="1">
    <source>
        <dbReference type="EMBL" id="ODM03489.1"/>
    </source>
</evidence>
<comment type="caution">
    <text evidence="1">The sequence shown here is derived from an EMBL/GenBank/DDBJ whole genome shotgun (WGS) entry which is preliminary data.</text>
</comment>